<feature type="compositionally biased region" description="Low complexity" evidence="11">
    <location>
        <begin position="559"/>
        <end position="586"/>
    </location>
</feature>
<dbReference type="Gene3D" id="3.40.850.10">
    <property type="entry name" value="Kinesin motor domain"/>
    <property type="match status" value="1"/>
</dbReference>
<keyword evidence="7" id="KW-0206">Cytoskeleton</keyword>
<evidence type="ECO:0000256" key="9">
    <source>
        <dbReference type="PROSITE-ProRule" id="PRU00283"/>
    </source>
</evidence>
<dbReference type="InterPro" id="IPR027640">
    <property type="entry name" value="Kinesin-like_fam"/>
</dbReference>
<dbReference type="InterPro" id="IPR001752">
    <property type="entry name" value="Kinesin_motor_dom"/>
</dbReference>
<reference evidence="13" key="1">
    <citation type="submission" date="2021-01" db="EMBL/GenBank/DDBJ databases">
        <authorList>
            <person name="Eckstrom K.M.E."/>
        </authorList>
    </citation>
    <scope>NUCLEOTIDE SEQUENCE</scope>
    <source>
        <strain evidence="13">UVCC 0001</strain>
    </source>
</reference>
<dbReference type="SMART" id="SM00129">
    <property type="entry name" value="KISc"/>
    <property type="match status" value="1"/>
</dbReference>
<dbReference type="Proteomes" id="UP001255856">
    <property type="component" value="Unassembled WGS sequence"/>
</dbReference>
<dbReference type="PANTHER" id="PTHR47971">
    <property type="entry name" value="KINESIN-RELATED PROTEIN 6"/>
    <property type="match status" value="1"/>
</dbReference>
<dbReference type="FunFam" id="3.40.850.10:FF:000012">
    <property type="entry name" value="Kinesin-like protein"/>
    <property type="match status" value="1"/>
</dbReference>
<dbReference type="EMBL" id="JASFZW010000002">
    <property type="protein sequence ID" value="KAK2079510.1"/>
    <property type="molecule type" value="Genomic_DNA"/>
</dbReference>
<dbReference type="PROSITE" id="PS50067">
    <property type="entry name" value="KINESIN_MOTOR_2"/>
    <property type="match status" value="1"/>
</dbReference>
<dbReference type="GO" id="GO:0007018">
    <property type="term" value="P:microtubule-based movement"/>
    <property type="evidence" value="ECO:0007669"/>
    <property type="project" value="InterPro"/>
</dbReference>
<comment type="caution">
    <text evidence="13">The sequence shown here is derived from an EMBL/GenBank/DDBJ whole genome shotgun (WGS) entry which is preliminary data.</text>
</comment>
<evidence type="ECO:0000256" key="1">
    <source>
        <dbReference type="ARBA" id="ARBA00004245"/>
    </source>
</evidence>
<keyword evidence="6 9" id="KW-0505">Motor protein</keyword>
<keyword evidence="3 10" id="KW-0493">Microtubule</keyword>
<keyword evidence="14" id="KW-1185">Reference proteome</keyword>
<evidence type="ECO:0000256" key="11">
    <source>
        <dbReference type="SAM" id="MobiDB-lite"/>
    </source>
</evidence>
<feature type="region of interest" description="Disordered" evidence="11">
    <location>
        <begin position="543"/>
        <end position="587"/>
    </location>
</feature>
<gene>
    <name evidence="13" type="ORF">QBZ16_001904</name>
</gene>
<feature type="compositionally biased region" description="Low complexity" evidence="11">
    <location>
        <begin position="475"/>
        <end position="495"/>
    </location>
</feature>
<sequence length="687" mass="74394">MSVARILSQADLGHLTTCFSELSLQRFRSLLIQDYEKYGVYEMRDKQALFRLIQSLGSSESLGLDADRHDPEFQSLSSGALMPSPAPAYAEASAAGGRLAPAAPPATEPAPHPIFLAPDPPKIRVIVRKRPLNRKEEDRGDTDVLECDTPHSTLYVNEPKQKVDLTKFIERHTFRFDDVFGEDVDNDLLYATAIRPLISTIFRRGKATCFAYGQTGSGKTYTMQPLPLRAASDIFSVLSCADHSHMALGVSCYEIYGGKLFDLLNERNKLEVREDARRNVQVVGLKEVEVFDLETLEQLVGHSAAARSTGSTGANDESSRSHSIMVFALRNVSNPKRPIVGKLSFIDLAGSERGAGTDTYDNDKQTRLEGAEINKSLLALKECIRALDTDARHIPFRGSKLTEVLRDSFTGKTARTVMIANVSPCSSSCEHTLNTLRYADRVKEIRKPAPGAAAAQQQQQTEAALQLAQALHAQQQQQAEEGARAAAASPARQTSLPRGSITTRAKRRETALATDNIQASRPHEAGADAYASAPQQITYATPPVRRQPAPADTVDVVQSAGPAAAPGARRAAATPPAAASPAAPDTPLDEELSALMRAEDELVASHRQHIEDSMAHVREEMALLGELDDGSGTAGDIEVYASELSNLLAEKAAAVAALQLRVTQFRRLVQQTLDRHNGGPSGGRRGL</sequence>
<evidence type="ECO:0000256" key="3">
    <source>
        <dbReference type="ARBA" id="ARBA00022701"/>
    </source>
</evidence>
<protein>
    <recommendedName>
        <fullName evidence="10">Kinesin-like protein</fullName>
    </recommendedName>
</protein>
<dbReference type="PROSITE" id="PS00411">
    <property type="entry name" value="KINESIN_MOTOR_1"/>
    <property type="match status" value="1"/>
</dbReference>
<proteinExistence type="inferred from homology"/>
<dbReference type="CDD" id="cd01367">
    <property type="entry name" value="KISc_KIF2_like"/>
    <property type="match status" value="1"/>
</dbReference>
<name>A0AAD9ILN9_PROWI</name>
<dbReference type="InterPro" id="IPR027417">
    <property type="entry name" value="P-loop_NTPase"/>
</dbReference>
<evidence type="ECO:0000256" key="5">
    <source>
        <dbReference type="ARBA" id="ARBA00022840"/>
    </source>
</evidence>
<comment type="similarity">
    <text evidence="8">Belongs to the TRAFAC class myosin-kinesin ATPase superfamily. Kinesin family. KIN-13 subfamily.</text>
</comment>
<dbReference type="SUPFAM" id="SSF52540">
    <property type="entry name" value="P-loop containing nucleoside triphosphate hydrolases"/>
    <property type="match status" value="1"/>
</dbReference>
<evidence type="ECO:0000256" key="4">
    <source>
        <dbReference type="ARBA" id="ARBA00022741"/>
    </source>
</evidence>
<dbReference type="PANTHER" id="PTHR47971:SF8">
    <property type="entry name" value="KINESIN-LIKE PROTEIN"/>
    <property type="match status" value="1"/>
</dbReference>
<organism evidence="13 14">
    <name type="scientific">Prototheca wickerhamii</name>
    <dbReference type="NCBI Taxonomy" id="3111"/>
    <lineage>
        <taxon>Eukaryota</taxon>
        <taxon>Viridiplantae</taxon>
        <taxon>Chlorophyta</taxon>
        <taxon>core chlorophytes</taxon>
        <taxon>Trebouxiophyceae</taxon>
        <taxon>Chlorellales</taxon>
        <taxon>Chlorellaceae</taxon>
        <taxon>Prototheca</taxon>
    </lineage>
</organism>
<feature type="binding site" evidence="9">
    <location>
        <begin position="213"/>
        <end position="220"/>
    </location>
    <ligand>
        <name>ATP</name>
        <dbReference type="ChEBI" id="CHEBI:30616"/>
    </ligand>
</feature>
<dbReference type="GO" id="GO:1903338">
    <property type="term" value="P:regulation of cell wall organization or biogenesis"/>
    <property type="evidence" value="ECO:0007669"/>
    <property type="project" value="UniProtKB-ARBA"/>
</dbReference>
<evidence type="ECO:0000259" key="12">
    <source>
        <dbReference type="PROSITE" id="PS50067"/>
    </source>
</evidence>
<evidence type="ECO:0000256" key="10">
    <source>
        <dbReference type="RuleBase" id="RU000394"/>
    </source>
</evidence>
<comment type="subcellular location">
    <subcellularLocation>
        <location evidence="1">Cytoplasm</location>
        <location evidence="1">Cytoskeleton</location>
    </subcellularLocation>
</comment>
<dbReference type="AlphaFoldDB" id="A0AAD9ILN9"/>
<dbReference type="GO" id="GO:0005524">
    <property type="term" value="F:ATP binding"/>
    <property type="evidence" value="ECO:0007669"/>
    <property type="project" value="UniProtKB-UniRule"/>
</dbReference>
<dbReference type="GO" id="GO:0005874">
    <property type="term" value="C:microtubule"/>
    <property type="evidence" value="ECO:0007669"/>
    <property type="project" value="UniProtKB-KW"/>
</dbReference>
<dbReference type="InterPro" id="IPR019821">
    <property type="entry name" value="Kinesin_motor_CS"/>
</dbReference>
<evidence type="ECO:0000256" key="8">
    <source>
        <dbReference type="ARBA" id="ARBA00061030"/>
    </source>
</evidence>
<dbReference type="PRINTS" id="PR00380">
    <property type="entry name" value="KINESINHEAVY"/>
</dbReference>
<dbReference type="GO" id="GO:0007019">
    <property type="term" value="P:microtubule depolymerization"/>
    <property type="evidence" value="ECO:0007669"/>
    <property type="project" value="TreeGrafter"/>
</dbReference>
<evidence type="ECO:0000256" key="6">
    <source>
        <dbReference type="ARBA" id="ARBA00023175"/>
    </source>
</evidence>
<dbReference type="InterPro" id="IPR036961">
    <property type="entry name" value="Kinesin_motor_dom_sf"/>
</dbReference>
<keyword evidence="5 9" id="KW-0067">ATP-binding</keyword>
<keyword evidence="4 9" id="KW-0547">Nucleotide-binding</keyword>
<dbReference type="GO" id="GO:0003777">
    <property type="term" value="F:microtubule motor activity"/>
    <property type="evidence" value="ECO:0007669"/>
    <property type="project" value="InterPro"/>
</dbReference>
<accession>A0AAD9ILN9</accession>
<feature type="domain" description="Kinesin motor" evidence="12">
    <location>
        <begin position="122"/>
        <end position="445"/>
    </location>
</feature>
<dbReference type="Pfam" id="PF00225">
    <property type="entry name" value="Kinesin"/>
    <property type="match status" value="1"/>
</dbReference>
<evidence type="ECO:0000313" key="13">
    <source>
        <dbReference type="EMBL" id="KAK2079510.1"/>
    </source>
</evidence>
<feature type="region of interest" description="Disordered" evidence="11">
    <location>
        <begin position="475"/>
        <end position="531"/>
    </location>
</feature>
<evidence type="ECO:0000256" key="7">
    <source>
        <dbReference type="ARBA" id="ARBA00023212"/>
    </source>
</evidence>
<evidence type="ECO:0000313" key="14">
    <source>
        <dbReference type="Proteomes" id="UP001255856"/>
    </source>
</evidence>
<evidence type="ECO:0000256" key="2">
    <source>
        <dbReference type="ARBA" id="ARBA00022490"/>
    </source>
</evidence>
<keyword evidence="2" id="KW-0963">Cytoplasm</keyword>
<dbReference type="GO" id="GO:0008017">
    <property type="term" value="F:microtubule binding"/>
    <property type="evidence" value="ECO:0007669"/>
    <property type="project" value="InterPro"/>
</dbReference>